<sequence>MKKYSFPLLALSSLYFTTSFACSSNHSDDMHHHQDASIQTTTQLASPAEPAPSKPSTSTTVLSSHADVSSEAVDNIDQLIALAAKTSASAPAVYPIKPVKMQDFATVFPTVEMKVVSLDGNKRMVTVSGYQMEGAESVIYLGKGQRSILAAVTEKGQKQLKLGKFSMDDYGNKWRTAELTGMIESPVLDSNKPLWKYAEKLDTTYCSTCHAKVSPKHFTVNSWGPVAKSMGARTNIAPLDLQILTKFFESNAKDVVVQSDK</sequence>
<dbReference type="Proteomes" id="UP000348942">
    <property type="component" value="Chromosome 2"/>
</dbReference>
<protein>
    <recommendedName>
        <fullName evidence="5">Cytochrome C</fullName>
    </recommendedName>
</protein>
<proteinExistence type="predicted"/>
<evidence type="ECO:0000313" key="4">
    <source>
        <dbReference type="Proteomes" id="UP000348942"/>
    </source>
</evidence>
<accession>A0A5Q0TIU0</accession>
<gene>
    <name evidence="3" type="ORF">GFB47_14630</name>
</gene>
<dbReference type="RefSeq" id="WP_153448774.1">
    <property type="nucleotide sequence ID" value="NZ_CP045700.1"/>
</dbReference>
<feature type="chain" id="PRO_5024282045" description="Cytochrome C" evidence="2">
    <location>
        <begin position="22"/>
        <end position="261"/>
    </location>
</feature>
<keyword evidence="4" id="KW-1185">Reference proteome</keyword>
<evidence type="ECO:0008006" key="5">
    <source>
        <dbReference type="Google" id="ProtNLM"/>
    </source>
</evidence>
<reference evidence="3 4" key="1">
    <citation type="submission" date="2019-10" db="EMBL/GenBank/DDBJ databases">
        <title>Vibrio sp. nov., isolated from Coralline algae surface.</title>
        <authorList>
            <person name="Geng Y."/>
            <person name="Zhang X."/>
        </authorList>
    </citation>
    <scope>NUCLEOTIDE SEQUENCE [LARGE SCALE GENOMIC DNA]</scope>
    <source>
        <strain evidence="3 4">SM1977</strain>
    </source>
</reference>
<name>A0A5Q0TIU0_9VIBR</name>
<feature type="signal peptide" evidence="2">
    <location>
        <begin position="1"/>
        <end position="21"/>
    </location>
</feature>
<evidence type="ECO:0000256" key="1">
    <source>
        <dbReference type="SAM" id="MobiDB-lite"/>
    </source>
</evidence>
<dbReference type="PROSITE" id="PS51257">
    <property type="entry name" value="PROKAR_LIPOPROTEIN"/>
    <property type="match status" value="1"/>
</dbReference>
<feature type="region of interest" description="Disordered" evidence="1">
    <location>
        <begin position="27"/>
        <end position="63"/>
    </location>
</feature>
<evidence type="ECO:0000313" key="3">
    <source>
        <dbReference type="EMBL" id="QGA66641.1"/>
    </source>
</evidence>
<evidence type="ECO:0000256" key="2">
    <source>
        <dbReference type="SAM" id="SignalP"/>
    </source>
</evidence>
<dbReference type="AlphaFoldDB" id="A0A5Q0TIU0"/>
<keyword evidence="2" id="KW-0732">Signal</keyword>
<organism evidence="3 4">
    <name type="scientific">Vibrio algicola</name>
    <dbReference type="NCBI Taxonomy" id="2662262"/>
    <lineage>
        <taxon>Bacteria</taxon>
        <taxon>Pseudomonadati</taxon>
        <taxon>Pseudomonadota</taxon>
        <taxon>Gammaproteobacteria</taxon>
        <taxon>Vibrionales</taxon>
        <taxon>Vibrionaceae</taxon>
        <taxon>Vibrio</taxon>
    </lineage>
</organism>
<dbReference type="EMBL" id="CP045700">
    <property type="protein sequence ID" value="QGA66641.1"/>
    <property type="molecule type" value="Genomic_DNA"/>
</dbReference>